<feature type="compositionally biased region" description="Low complexity" evidence="1">
    <location>
        <begin position="60"/>
        <end position="74"/>
    </location>
</feature>
<dbReference type="EMBL" id="BMAO01015108">
    <property type="protein sequence ID" value="GFQ99450.1"/>
    <property type="molecule type" value="Genomic_DNA"/>
</dbReference>
<evidence type="ECO:0000313" key="3">
    <source>
        <dbReference type="Proteomes" id="UP000887116"/>
    </source>
</evidence>
<feature type="region of interest" description="Disordered" evidence="1">
    <location>
        <begin position="1"/>
        <end position="223"/>
    </location>
</feature>
<sequence>VSSGHFGDSFNTHKTTNHHSSSSDSRKGSGIGFYGLDSSRSGASGDSKPKPGVTYSANKPGGSTFSSPSFGTDSFAEDKNTEFDFPKSDKPIMSADKPGATTFSDDKPAVSSHSNDKSGGSPFDYDTSSDDDLEEFEFKDSDSDARRGVSTFSDDKPAVSTGFDKDTSRYSKPEVNEFPKPDAFSDSYKPETVSSYSSGQQGFTSSDKSQSGRFQKIPDFKGPQISFKMGSAVASASDATGFSGKILSRPYYGGYASGGQVKTQFLGMRPSVLYTEEPSYFSGSPAASLRSKIFYLTDDSGAGAYDYSSPSLLYSGNEGAVLLDAVHDSDAYVLVKKK</sequence>
<feature type="compositionally biased region" description="Basic and acidic residues" evidence="1">
    <location>
        <begin position="136"/>
        <end position="180"/>
    </location>
</feature>
<name>A0A8X6JAW1_TRICU</name>
<accession>A0A8X6JAW1</accession>
<feature type="compositionally biased region" description="Low complexity" evidence="1">
    <location>
        <begin position="9"/>
        <end position="23"/>
    </location>
</feature>
<feature type="compositionally biased region" description="Basic and acidic residues" evidence="1">
    <location>
        <begin position="76"/>
        <end position="90"/>
    </location>
</feature>
<evidence type="ECO:0000313" key="2">
    <source>
        <dbReference type="EMBL" id="GFQ99450.1"/>
    </source>
</evidence>
<dbReference type="AlphaFoldDB" id="A0A8X6JAW1"/>
<reference evidence="2" key="1">
    <citation type="submission" date="2020-07" db="EMBL/GenBank/DDBJ databases">
        <title>Multicomponent nature underlies the extraordinary mechanical properties of spider dragline silk.</title>
        <authorList>
            <person name="Kono N."/>
            <person name="Nakamura H."/>
            <person name="Mori M."/>
            <person name="Yoshida Y."/>
            <person name="Ohtoshi R."/>
            <person name="Malay A.D."/>
            <person name="Moran D.A.P."/>
            <person name="Tomita M."/>
            <person name="Numata K."/>
            <person name="Arakawa K."/>
        </authorList>
    </citation>
    <scope>NUCLEOTIDE SEQUENCE</scope>
</reference>
<protein>
    <submittedName>
        <fullName evidence="2">Uncharacterized protein</fullName>
    </submittedName>
</protein>
<dbReference type="Proteomes" id="UP000887116">
    <property type="component" value="Unassembled WGS sequence"/>
</dbReference>
<keyword evidence="3" id="KW-1185">Reference proteome</keyword>
<feature type="compositionally biased region" description="Polar residues" evidence="1">
    <location>
        <begin position="192"/>
        <end position="213"/>
    </location>
</feature>
<dbReference type="OrthoDB" id="10465827at2759"/>
<gene>
    <name evidence="2" type="ORF">TNCT_691531</name>
</gene>
<organism evidence="2 3">
    <name type="scientific">Trichonephila clavata</name>
    <name type="common">Joro spider</name>
    <name type="synonym">Nephila clavata</name>
    <dbReference type="NCBI Taxonomy" id="2740835"/>
    <lineage>
        <taxon>Eukaryota</taxon>
        <taxon>Metazoa</taxon>
        <taxon>Ecdysozoa</taxon>
        <taxon>Arthropoda</taxon>
        <taxon>Chelicerata</taxon>
        <taxon>Arachnida</taxon>
        <taxon>Araneae</taxon>
        <taxon>Araneomorphae</taxon>
        <taxon>Entelegynae</taxon>
        <taxon>Araneoidea</taxon>
        <taxon>Nephilidae</taxon>
        <taxon>Trichonephila</taxon>
    </lineage>
</organism>
<comment type="caution">
    <text evidence="2">The sequence shown here is derived from an EMBL/GenBank/DDBJ whole genome shotgun (WGS) entry which is preliminary data.</text>
</comment>
<proteinExistence type="predicted"/>
<feature type="non-terminal residue" evidence="2">
    <location>
        <position position="338"/>
    </location>
</feature>
<evidence type="ECO:0000256" key="1">
    <source>
        <dbReference type="SAM" id="MobiDB-lite"/>
    </source>
</evidence>